<feature type="compositionally biased region" description="Basic and acidic residues" evidence="1">
    <location>
        <begin position="49"/>
        <end position="61"/>
    </location>
</feature>
<protein>
    <submittedName>
        <fullName evidence="2">Uncharacterized protein</fullName>
    </submittedName>
</protein>
<name>A0A0P4XRJ9_9CRUS</name>
<dbReference type="AlphaFoldDB" id="A0A0P4XRJ9"/>
<accession>A0A0P4XRJ9</accession>
<evidence type="ECO:0000256" key="1">
    <source>
        <dbReference type="SAM" id="MobiDB-lite"/>
    </source>
</evidence>
<proteinExistence type="predicted"/>
<dbReference type="EMBL" id="GDIP01250893">
    <property type="protein sequence ID" value="JAI72508.1"/>
    <property type="molecule type" value="Transcribed_RNA"/>
</dbReference>
<feature type="region of interest" description="Disordered" evidence="1">
    <location>
        <begin position="39"/>
        <end position="83"/>
    </location>
</feature>
<sequence>MCGGNVVCACQISGACAAATAWARVGVRGERRVRVADLGRHRRGQRRGRVSDLGRPRRKSFDPGLTRPPTASLDNLTPTASTLRANPYPKVRIQFADFPFPHSSIA</sequence>
<reference evidence="2" key="1">
    <citation type="submission" date="2015-10" db="EMBL/GenBank/DDBJ databases">
        <title>Daphnia magna gene sets from two clonal populations assembled and annotated with EvidentialGene.</title>
        <authorList>
            <person name="Gilbert D."/>
            <person name="Podicheti R."/>
            <person name="Orsini L."/>
            <person name="Colbourne J."/>
            <person name="Pfrender M."/>
        </authorList>
    </citation>
    <scope>NUCLEOTIDE SEQUENCE</scope>
</reference>
<organism evidence="2">
    <name type="scientific">Daphnia magna</name>
    <dbReference type="NCBI Taxonomy" id="35525"/>
    <lineage>
        <taxon>Eukaryota</taxon>
        <taxon>Metazoa</taxon>
        <taxon>Ecdysozoa</taxon>
        <taxon>Arthropoda</taxon>
        <taxon>Crustacea</taxon>
        <taxon>Branchiopoda</taxon>
        <taxon>Diplostraca</taxon>
        <taxon>Cladocera</taxon>
        <taxon>Anomopoda</taxon>
        <taxon>Daphniidae</taxon>
        <taxon>Daphnia</taxon>
    </lineage>
</organism>
<evidence type="ECO:0000313" key="2">
    <source>
        <dbReference type="EMBL" id="JAI81550.1"/>
    </source>
</evidence>
<dbReference type="EMBL" id="GDIP01241851">
    <property type="protein sequence ID" value="JAI81550.1"/>
    <property type="molecule type" value="Transcribed_RNA"/>
</dbReference>
<feature type="compositionally biased region" description="Polar residues" evidence="1">
    <location>
        <begin position="72"/>
        <end position="83"/>
    </location>
</feature>
<reference evidence="2" key="2">
    <citation type="submission" date="2015-10" db="EMBL/GenBank/DDBJ databases">
        <authorList>
            <person name="Gilbert D.G."/>
        </authorList>
    </citation>
    <scope>NUCLEOTIDE SEQUENCE</scope>
</reference>